<proteinExistence type="predicted"/>
<reference evidence="2 3" key="1">
    <citation type="submission" date="2016-07" db="EMBL/GenBank/DDBJ databases">
        <title>Draft genome of the white-rot fungus Obba rivulosa 3A-2.</title>
        <authorList>
            <consortium name="DOE Joint Genome Institute"/>
            <person name="Miettinen O."/>
            <person name="Riley R."/>
            <person name="Acob R."/>
            <person name="Barry K."/>
            <person name="Cullen D."/>
            <person name="De Vries R."/>
            <person name="Hainaut M."/>
            <person name="Hatakka A."/>
            <person name="Henrissat B."/>
            <person name="Hilden K."/>
            <person name="Kuo R."/>
            <person name="Labutti K."/>
            <person name="Lipzen A."/>
            <person name="Makela M.R."/>
            <person name="Sandor L."/>
            <person name="Spatafora J.W."/>
            <person name="Grigoriev I.V."/>
            <person name="Hibbett D.S."/>
        </authorList>
    </citation>
    <scope>NUCLEOTIDE SEQUENCE [LARGE SCALE GENOMIC DNA]</scope>
    <source>
        <strain evidence="2 3">3A-2</strain>
    </source>
</reference>
<organism evidence="2 3">
    <name type="scientific">Obba rivulosa</name>
    <dbReference type="NCBI Taxonomy" id="1052685"/>
    <lineage>
        <taxon>Eukaryota</taxon>
        <taxon>Fungi</taxon>
        <taxon>Dikarya</taxon>
        <taxon>Basidiomycota</taxon>
        <taxon>Agaricomycotina</taxon>
        <taxon>Agaricomycetes</taxon>
        <taxon>Polyporales</taxon>
        <taxon>Gelatoporiaceae</taxon>
        <taxon>Obba</taxon>
    </lineage>
</organism>
<feature type="region of interest" description="Disordered" evidence="1">
    <location>
        <begin position="1"/>
        <end position="29"/>
    </location>
</feature>
<protein>
    <submittedName>
        <fullName evidence="2">Uncharacterized protein</fullName>
    </submittedName>
</protein>
<gene>
    <name evidence="2" type="ORF">OBBRIDRAFT_359297</name>
</gene>
<keyword evidence="3" id="KW-1185">Reference proteome</keyword>
<accession>A0A8E2DUI3</accession>
<dbReference type="OrthoDB" id="3194584at2759"/>
<name>A0A8E2DUI3_9APHY</name>
<dbReference type="AlphaFoldDB" id="A0A8E2DUI3"/>
<dbReference type="EMBL" id="KV722332">
    <property type="protein sequence ID" value="OCH96045.1"/>
    <property type="molecule type" value="Genomic_DNA"/>
</dbReference>
<feature type="compositionally biased region" description="Low complexity" evidence="1">
    <location>
        <begin position="10"/>
        <end position="19"/>
    </location>
</feature>
<feature type="compositionally biased region" description="Basic and acidic residues" evidence="1">
    <location>
        <begin position="264"/>
        <end position="309"/>
    </location>
</feature>
<evidence type="ECO:0000313" key="2">
    <source>
        <dbReference type="EMBL" id="OCH96045.1"/>
    </source>
</evidence>
<sequence length="385" mass="42223">MNRNFGPPGGSASNPSNGNPGNGGEGMDPNALASLIVELLSRSPQMSSNAQNAFGTMMPTPQQQPFMAQMSQASQIPRTSQMPQITPIPLQNVTANAVSQIGNILSAIRMGILSMPSQQQSVAAQSSSHPAGIVIPQTDGPVGIYHDDEQRLVQNLIEAEKRNVNHLQALEALHGVNNHSATAWKDYFIIHHKRLNELAANALSQSRLPPPSQSTSTANSASVGRLISIGSDSSLGRNGNIPSRTHELPRSTLPQPQRQPPPRSHQESRAVRVRRPTERARGQSDQDSRVYRSAERRPEREKKRSDDTRGAQIPDLPSRAPTPPTQVEPAYGGNRKFTEDDKKYFINFILWKTNHQPGITRDELCRLLGRKVNLLVFLAGILEQK</sequence>
<evidence type="ECO:0000256" key="1">
    <source>
        <dbReference type="SAM" id="MobiDB-lite"/>
    </source>
</evidence>
<feature type="compositionally biased region" description="Polar residues" evidence="1">
    <location>
        <begin position="230"/>
        <end position="243"/>
    </location>
</feature>
<feature type="region of interest" description="Disordered" evidence="1">
    <location>
        <begin position="229"/>
        <end position="336"/>
    </location>
</feature>
<dbReference type="Proteomes" id="UP000250043">
    <property type="component" value="Unassembled WGS sequence"/>
</dbReference>
<evidence type="ECO:0000313" key="3">
    <source>
        <dbReference type="Proteomes" id="UP000250043"/>
    </source>
</evidence>